<comment type="similarity">
    <text evidence="1 7">Belongs to the SbcD family.</text>
</comment>
<evidence type="ECO:0000256" key="6">
    <source>
        <dbReference type="ARBA" id="ARBA00022839"/>
    </source>
</evidence>
<dbReference type="NCBIfam" id="TIGR00619">
    <property type="entry name" value="sbcd"/>
    <property type="match status" value="1"/>
</dbReference>
<dbReference type="InterPro" id="IPR004843">
    <property type="entry name" value="Calcineurin-like_PHP"/>
</dbReference>
<evidence type="ECO:0000256" key="1">
    <source>
        <dbReference type="ARBA" id="ARBA00010555"/>
    </source>
</evidence>
<comment type="subunit">
    <text evidence="2 7">Heterodimer of SbcC and SbcD.</text>
</comment>
<evidence type="ECO:0000259" key="10">
    <source>
        <dbReference type="Pfam" id="PF12320"/>
    </source>
</evidence>
<name>A0A2S5KMD0_9PROT</name>
<feature type="domain" description="Calcineurin-like phosphoesterase" evidence="9">
    <location>
        <begin position="1"/>
        <end position="229"/>
    </location>
</feature>
<organism evidence="11 12">
    <name type="scientific">Proteobacteria bacterium 228</name>
    <dbReference type="NCBI Taxonomy" id="2083153"/>
    <lineage>
        <taxon>Bacteria</taxon>
        <taxon>Pseudomonadati</taxon>
        <taxon>Pseudomonadota</taxon>
    </lineage>
</organism>
<dbReference type="InterPro" id="IPR050535">
    <property type="entry name" value="DNA_Repair-Maintenance_Comp"/>
</dbReference>
<sequence>MRLLHTSDWHLGQHFMGKSRFQEHQAFLDWLLTQITAHQVDALIIAGDIFDTGTPPSYARQQYLNFVVEAQRAGCQLVVLGGNHDAVSTLEESRGVLACLNTEVIAGRQPDLSEHLLTLKNRQGEEAALFCALPFLRPRDLVSSQAGDSAAAKQQATRQALKEIYQQLFTLAEAQRQGRALPIIGSGHLTTLGGQTSDSEREIYIGTLDAFPASDFPAFDYLALGHLHRPQQVAGKAHWRYSGSPLPLSFNEGLKKEVLLVEFSAAQLQQITPLDIPCSRALYSMSCQLDELVPRLAKLIDTRLPLPAWLDIEILDEGYRSDLQQRIADLLEALPVEVLKVRRGKIRQTALLLEEDSPTTLEELNPHDVFGERLAREELTGDSVTQLKHRFAEVLDALENGDNNATAPAALASDSDLASLSTTPSAAINEEDAQ</sequence>
<evidence type="ECO:0000259" key="9">
    <source>
        <dbReference type="Pfam" id="PF00149"/>
    </source>
</evidence>
<protein>
    <recommendedName>
        <fullName evidence="3 7">Nuclease SbcCD subunit D</fullName>
    </recommendedName>
</protein>
<dbReference type="OrthoDB" id="9773856at2"/>
<evidence type="ECO:0000313" key="11">
    <source>
        <dbReference type="EMBL" id="PPC75984.1"/>
    </source>
</evidence>
<dbReference type="Pfam" id="PF12320">
    <property type="entry name" value="SbcD_C"/>
    <property type="match status" value="1"/>
</dbReference>
<keyword evidence="7" id="KW-0235">DNA replication</keyword>
<dbReference type="GO" id="GO:0006260">
    <property type="term" value="P:DNA replication"/>
    <property type="evidence" value="ECO:0007669"/>
    <property type="project" value="UniProtKB-KW"/>
</dbReference>
<keyword evidence="5 7" id="KW-0378">Hydrolase</keyword>
<dbReference type="InterPro" id="IPR041796">
    <property type="entry name" value="Mre11_N"/>
</dbReference>
<feature type="domain" description="Nuclease SbcCD subunit D C-terminal" evidence="10">
    <location>
        <begin position="279"/>
        <end position="377"/>
    </location>
</feature>
<dbReference type="InterPro" id="IPR026843">
    <property type="entry name" value="SbcD_C"/>
</dbReference>
<feature type="compositionally biased region" description="Low complexity" evidence="8">
    <location>
        <begin position="405"/>
        <end position="427"/>
    </location>
</feature>
<dbReference type="NCBIfam" id="NF008206">
    <property type="entry name" value="PRK10966.1"/>
    <property type="match status" value="1"/>
</dbReference>
<reference evidence="11 12" key="1">
    <citation type="submission" date="2018-02" db="EMBL/GenBank/DDBJ databases">
        <title>novel marine gammaproteobacteria from coastal saline agro ecosystem.</title>
        <authorList>
            <person name="Krishnan R."/>
            <person name="Ramesh Kumar N."/>
        </authorList>
    </citation>
    <scope>NUCLEOTIDE SEQUENCE [LARGE SCALE GENOMIC DNA]</scope>
    <source>
        <strain evidence="11 12">228</strain>
    </source>
</reference>
<evidence type="ECO:0000313" key="12">
    <source>
        <dbReference type="Proteomes" id="UP000238196"/>
    </source>
</evidence>
<comment type="caution">
    <text evidence="11">The sequence shown here is derived from an EMBL/GenBank/DDBJ whole genome shotgun (WGS) entry which is preliminary data.</text>
</comment>
<dbReference type="SUPFAM" id="SSF56300">
    <property type="entry name" value="Metallo-dependent phosphatases"/>
    <property type="match status" value="1"/>
</dbReference>
<dbReference type="GO" id="GO:0004519">
    <property type="term" value="F:endonuclease activity"/>
    <property type="evidence" value="ECO:0007669"/>
    <property type="project" value="UniProtKB-KW"/>
</dbReference>
<dbReference type="Gene3D" id="3.60.21.10">
    <property type="match status" value="1"/>
</dbReference>
<evidence type="ECO:0000256" key="7">
    <source>
        <dbReference type="RuleBase" id="RU363069"/>
    </source>
</evidence>
<dbReference type="CDD" id="cd00840">
    <property type="entry name" value="MPP_Mre11_N"/>
    <property type="match status" value="1"/>
</dbReference>
<dbReference type="PANTHER" id="PTHR30337:SF0">
    <property type="entry name" value="NUCLEASE SBCCD SUBUNIT D"/>
    <property type="match status" value="1"/>
</dbReference>
<keyword evidence="6 7" id="KW-0269">Exonuclease</keyword>
<proteinExistence type="inferred from homology"/>
<evidence type="ECO:0000256" key="2">
    <source>
        <dbReference type="ARBA" id="ARBA00011322"/>
    </source>
</evidence>
<dbReference type="EMBL" id="PRLP01000058">
    <property type="protein sequence ID" value="PPC75984.1"/>
    <property type="molecule type" value="Genomic_DNA"/>
</dbReference>
<evidence type="ECO:0000256" key="3">
    <source>
        <dbReference type="ARBA" id="ARBA00013365"/>
    </source>
</evidence>
<keyword evidence="7" id="KW-0233">DNA recombination</keyword>
<comment type="function">
    <text evidence="7">SbcCD cleaves DNA hairpin structures. These structures can inhibit DNA replication and are intermediates in certain DNA recombination reactions. The complex acts as a 3'-&gt;5' double strand exonuclease that can open hairpins. It also has a 5' single-strand endonuclease activity.</text>
</comment>
<dbReference type="Pfam" id="PF00149">
    <property type="entry name" value="Metallophos"/>
    <property type="match status" value="1"/>
</dbReference>
<gene>
    <name evidence="7" type="primary">sbcD</name>
    <name evidence="11" type="ORF">C4K68_17575</name>
</gene>
<dbReference type="GO" id="GO:0006310">
    <property type="term" value="P:DNA recombination"/>
    <property type="evidence" value="ECO:0007669"/>
    <property type="project" value="UniProtKB-KW"/>
</dbReference>
<feature type="region of interest" description="Disordered" evidence="8">
    <location>
        <begin position="403"/>
        <end position="434"/>
    </location>
</feature>
<dbReference type="AlphaFoldDB" id="A0A2S5KMD0"/>
<keyword evidence="7" id="KW-0255">Endonuclease</keyword>
<evidence type="ECO:0000256" key="5">
    <source>
        <dbReference type="ARBA" id="ARBA00022801"/>
    </source>
</evidence>
<evidence type="ECO:0000256" key="4">
    <source>
        <dbReference type="ARBA" id="ARBA00022722"/>
    </source>
</evidence>
<dbReference type="PANTHER" id="PTHR30337">
    <property type="entry name" value="COMPONENT OF ATP-DEPENDENT DSDNA EXONUCLEASE"/>
    <property type="match status" value="1"/>
</dbReference>
<accession>A0A2S5KMD0</accession>
<evidence type="ECO:0000256" key="8">
    <source>
        <dbReference type="SAM" id="MobiDB-lite"/>
    </source>
</evidence>
<keyword evidence="4 7" id="KW-0540">Nuclease</keyword>
<dbReference type="GO" id="GO:0008408">
    <property type="term" value="F:3'-5' exonuclease activity"/>
    <property type="evidence" value="ECO:0007669"/>
    <property type="project" value="InterPro"/>
</dbReference>
<dbReference type="InterPro" id="IPR029052">
    <property type="entry name" value="Metallo-depent_PP-like"/>
</dbReference>
<dbReference type="Gene3D" id="3.30.160.720">
    <property type="match status" value="1"/>
</dbReference>
<dbReference type="InterPro" id="IPR004593">
    <property type="entry name" value="SbcD"/>
</dbReference>
<dbReference type="Proteomes" id="UP000238196">
    <property type="component" value="Unassembled WGS sequence"/>
</dbReference>